<feature type="non-terminal residue" evidence="12">
    <location>
        <position position="503"/>
    </location>
</feature>
<dbReference type="EMBL" id="VOFY01000023">
    <property type="protein sequence ID" value="KAA8580003.1"/>
    <property type="molecule type" value="Genomic_DNA"/>
</dbReference>
<feature type="region of interest" description="Disordered" evidence="10">
    <location>
        <begin position="442"/>
        <end position="503"/>
    </location>
</feature>
<dbReference type="GO" id="GO:0009099">
    <property type="term" value="P:L-valine biosynthetic process"/>
    <property type="evidence" value="ECO:0007669"/>
    <property type="project" value="TreeGrafter"/>
</dbReference>
<comment type="caution">
    <text evidence="12">The sequence shown here is derived from an EMBL/GenBank/DDBJ whole genome shotgun (WGS) entry which is preliminary data.</text>
</comment>
<keyword evidence="4 9" id="KW-0808">Transferase</keyword>
<keyword evidence="11" id="KW-0732">Signal</keyword>
<evidence type="ECO:0000256" key="11">
    <source>
        <dbReference type="SAM" id="SignalP"/>
    </source>
</evidence>
<feature type="signal peptide" evidence="11">
    <location>
        <begin position="1"/>
        <end position="23"/>
    </location>
</feature>
<accession>A0A5J5CG80</accession>
<dbReference type="SUPFAM" id="SSF56752">
    <property type="entry name" value="D-aminoacid aminotransferase-like PLP-dependent enzymes"/>
    <property type="match status" value="1"/>
</dbReference>
<organism evidence="12 13">
    <name type="scientific">Etheostoma spectabile</name>
    <name type="common">orangethroat darter</name>
    <dbReference type="NCBI Taxonomy" id="54343"/>
    <lineage>
        <taxon>Eukaryota</taxon>
        <taxon>Metazoa</taxon>
        <taxon>Chordata</taxon>
        <taxon>Craniata</taxon>
        <taxon>Vertebrata</taxon>
        <taxon>Euteleostomi</taxon>
        <taxon>Actinopterygii</taxon>
        <taxon>Neopterygii</taxon>
        <taxon>Teleostei</taxon>
        <taxon>Neoteleostei</taxon>
        <taxon>Acanthomorphata</taxon>
        <taxon>Eupercaria</taxon>
        <taxon>Perciformes</taxon>
        <taxon>Percoidei</taxon>
        <taxon>Percidae</taxon>
        <taxon>Etheostomatinae</taxon>
        <taxon>Etheostoma</taxon>
    </lineage>
</organism>
<dbReference type="InterPro" id="IPR001544">
    <property type="entry name" value="Aminotrans_IV"/>
</dbReference>
<dbReference type="AlphaFoldDB" id="A0A5J5CG80"/>
<evidence type="ECO:0000256" key="7">
    <source>
        <dbReference type="RuleBase" id="RU004106"/>
    </source>
</evidence>
<dbReference type="InterPro" id="IPR043132">
    <property type="entry name" value="BCAT-like_C"/>
</dbReference>
<dbReference type="EC" id="2.6.1.42" evidence="9"/>
<proteinExistence type="inferred from homology"/>
<dbReference type="InterPro" id="IPR036038">
    <property type="entry name" value="Aminotransferase-like"/>
</dbReference>
<sequence length="503" mass="56969">MLHVHLFVKCHCFLCCYVICNQAADLVIELSSTPKPKPEVIPFGTVFTDHMLTIEWNASEGWQAPHIKPFGNLSLHPATSSLHYAIQAFDQSQFLECIRRLVETDQDWVPHSDSASLYIRPTFIATEPALGLRKPGRALLYVILCQVGSYFKNKAEPLSMWADPKYTRAWKGGTGDCKMGGNYGCSLFPQYEAEEHGCQQALWLYGEDHQITEGGTMNLFLHWINEDGEEELATPPLDGIILPGVTRLSVLELTRKWGEFKVTERYLTMSQLCSALKQQRVKGMFGSGTASMICPIGHIVYQGEKLHIPCQDKNSQLTQRLTKELTDIQAISISAPYIIQALLWTHAQRLDYPSVAAMKTPGTHTHVHNDQCVYNKEVLYAITKHYYVTMFFGGGVTAEATLECLMRKQREEQRMLVLKGKGVVSLSFQNVPYVLEVKRGSRKEVEWRDRDRSDTNQCEHPNHHHQQQPPQPPRPPSPLCLYQGKTDKDRVTGKTVSSTTQHL</sequence>
<feature type="compositionally biased region" description="Polar residues" evidence="10">
    <location>
        <begin position="494"/>
        <end position="503"/>
    </location>
</feature>
<feature type="chain" id="PRO_5023858874" description="Branched-chain-amino-acid aminotransferase" evidence="11">
    <location>
        <begin position="24"/>
        <end position="503"/>
    </location>
</feature>
<dbReference type="GO" id="GO:0004084">
    <property type="term" value="F:branched-chain-amino-acid transaminase activity"/>
    <property type="evidence" value="ECO:0007669"/>
    <property type="project" value="UniProtKB-EC"/>
</dbReference>
<dbReference type="Proteomes" id="UP000327493">
    <property type="component" value="Chromosome 23"/>
</dbReference>
<evidence type="ECO:0000256" key="5">
    <source>
        <dbReference type="ARBA" id="ARBA00022898"/>
    </source>
</evidence>
<feature type="compositionally biased region" description="Pro residues" evidence="10">
    <location>
        <begin position="469"/>
        <end position="478"/>
    </location>
</feature>
<evidence type="ECO:0000256" key="8">
    <source>
        <dbReference type="RuleBase" id="RU004516"/>
    </source>
</evidence>
<comment type="cofactor">
    <cofactor evidence="1 8">
        <name>pyridoxal 5'-phosphate</name>
        <dbReference type="ChEBI" id="CHEBI:597326"/>
    </cofactor>
</comment>
<comment type="catalytic activity">
    <reaction evidence="9">
        <text>L-valine + 2-oxoglutarate = 3-methyl-2-oxobutanoate + L-glutamate</text>
        <dbReference type="Rhea" id="RHEA:24813"/>
        <dbReference type="ChEBI" id="CHEBI:11851"/>
        <dbReference type="ChEBI" id="CHEBI:16810"/>
        <dbReference type="ChEBI" id="CHEBI:29985"/>
        <dbReference type="ChEBI" id="CHEBI:57762"/>
        <dbReference type="EC" id="2.6.1.42"/>
    </reaction>
</comment>
<keyword evidence="13" id="KW-1185">Reference proteome</keyword>
<gene>
    <name evidence="12" type="ORF">FQN60_005538</name>
</gene>
<dbReference type="InterPro" id="IPR043131">
    <property type="entry name" value="BCAT-like_N"/>
</dbReference>
<dbReference type="GO" id="GO:0009098">
    <property type="term" value="P:L-leucine biosynthetic process"/>
    <property type="evidence" value="ECO:0007669"/>
    <property type="project" value="TreeGrafter"/>
</dbReference>
<dbReference type="Gene3D" id="3.30.470.10">
    <property type="match status" value="2"/>
</dbReference>
<dbReference type="Gene3D" id="3.20.10.10">
    <property type="entry name" value="D-amino Acid Aminotransferase, subunit A, domain 2"/>
    <property type="match status" value="1"/>
</dbReference>
<evidence type="ECO:0000256" key="6">
    <source>
        <dbReference type="ARBA" id="ARBA00023304"/>
    </source>
</evidence>
<comment type="catalytic activity">
    <reaction evidence="9">
        <text>L-leucine + 2-oxoglutarate = 4-methyl-2-oxopentanoate + L-glutamate</text>
        <dbReference type="Rhea" id="RHEA:18321"/>
        <dbReference type="ChEBI" id="CHEBI:16810"/>
        <dbReference type="ChEBI" id="CHEBI:17865"/>
        <dbReference type="ChEBI" id="CHEBI:29985"/>
        <dbReference type="ChEBI" id="CHEBI:57427"/>
        <dbReference type="EC" id="2.6.1.42"/>
    </reaction>
</comment>
<dbReference type="PROSITE" id="PS00770">
    <property type="entry name" value="AA_TRANSFER_CLASS_4"/>
    <property type="match status" value="1"/>
</dbReference>
<protein>
    <recommendedName>
        <fullName evidence="9">Branched-chain-amino-acid aminotransferase</fullName>
        <ecNumber evidence="9">2.6.1.42</ecNumber>
    </recommendedName>
</protein>
<dbReference type="GO" id="GO:0005739">
    <property type="term" value="C:mitochondrion"/>
    <property type="evidence" value="ECO:0007669"/>
    <property type="project" value="TreeGrafter"/>
</dbReference>
<keyword evidence="6 9" id="KW-0100">Branched-chain amino acid biosynthesis</keyword>
<keyword evidence="9" id="KW-0028">Amino-acid biosynthesis</keyword>
<dbReference type="PANTHER" id="PTHR11825:SF70">
    <property type="entry name" value="BRANCHED-CHAIN-AMINO-ACID AMINOTRANSFERASE, CYTOSOLIC"/>
    <property type="match status" value="1"/>
</dbReference>
<comment type="catalytic activity">
    <reaction evidence="9">
        <text>L-isoleucine + 2-oxoglutarate = (S)-3-methyl-2-oxopentanoate + L-glutamate</text>
        <dbReference type="Rhea" id="RHEA:24801"/>
        <dbReference type="ChEBI" id="CHEBI:16810"/>
        <dbReference type="ChEBI" id="CHEBI:29985"/>
        <dbReference type="ChEBI" id="CHEBI:35146"/>
        <dbReference type="ChEBI" id="CHEBI:58045"/>
        <dbReference type="EC" id="2.6.1.42"/>
    </reaction>
</comment>
<evidence type="ECO:0000256" key="9">
    <source>
        <dbReference type="RuleBase" id="RU004517"/>
    </source>
</evidence>
<evidence type="ECO:0000313" key="13">
    <source>
        <dbReference type="Proteomes" id="UP000327493"/>
    </source>
</evidence>
<keyword evidence="5 8" id="KW-0663">Pyridoxal phosphate</keyword>
<feature type="compositionally biased region" description="Basic and acidic residues" evidence="10">
    <location>
        <begin position="442"/>
        <end position="454"/>
    </location>
</feature>
<evidence type="ECO:0000313" key="12">
    <source>
        <dbReference type="EMBL" id="KAA8580003.1"/>
    </source>
</evidence>
<evidence type="ECO:0000256" key="3">
    <source>
        <dbReference type="ARBA" id="ARBA00022576"/>
    </source>
</evidence>
<evidence type="ECO:0000256" key="1">
    <source>
        <dbReference type="ARBA" id="ARBA00001933"/>
    </source>
</evidence>
<comment type="similarity">
    <text evidence="2 7">Belongs to the class-IV pyridoxal-phosphate-dependent aminotransferase family.</text>
</comment>
<dbReference type="Pfam" id="PF01063">
    <property type="entry name" value="Aminotran_4"/>
    <property type="match status" value="1"/>
</dbReference>
<name>A0A5J5CG80_9PERO</name>
<reference evidence="12 13" key="1">
    <citation type="submission" date="2019-08" db="EMBL/GenBank/DDBJ databases">
        <title>A chromosome-level genome assembly, high-density linkage maps, and genome scans reveal the genomic architecture of hybrid incompatibilities underlying speciation via character displacement in darters (Percidae: Etheostominae).</title>
        <authorList>
            <person name="Moran R.L."/>
            <person name="Catchen J.M."/>
            <person name="Fuller R.C."/>
        </authorList>
    </citation>
    <scope>NUCLEOTIDE SEQUENCE [LARGE SCALE GENOMIC DNA]</scope>
    <source>
        <strain evidence="12">EspeVRDwgs_2016</strain>
        <tissue evidence="12">Muscle</tissue>
    </source>
</reference>
<evidence type="ECO:0000256" key="2">
    <source>
        <dbReference type="ARBA" id="ARBA00009320"/>
    </source>
</evidence>
<dbReference type="PANTHER" id="PTHR11825">
    <property type="entry name" value="SUBGROUP IIII AMINOTRANSFERASE"/>
    <property type="match status" value="1"/>
</dbReference>
<evidence type="ECO:0000256" key="10">
    <source>
        <dbReference type="SAM" id="MobiDB-lite"/>
    </source>
</evidence>
<keyword evidence="3 9" id="KW-0032">Aminotransferase</keyword>
<evidence type="ECO:0000256" key="4">
    <source>
        <dbReference type="ARBA" id="ARBA00022679"/>
    </source>
</evidence>
<dbReference type="InterPro" id="IPR018300">
    <property type="entry name" value="Aminotrans_IV_CS"/>
</dbReference>
<dbReference type="InterPro" id="IPR005786">
    <property type="entry name" value="B_amino_transII"/>
</dbReference>